<evidence type="ECO:0000313" key="2">
    <source>
        <dbReference type="EMBL" id="RXN37582.1"/>
    </source>
</evidence>
<accession>A0A498NIB5</accession>
<proteinExistence type="predicted"/>
<sequence>MWLLREWALLRQWEGNTEERLLRERALLVASGKRMRLLQKRALLRHLKGNVASTEAGTAAESGKRTWFCGSGHCCGSGK</sequence>
<dbReference type="EMBL" id="QBIY01005669">
    <property type="protein sequence ID" value="RXN37582.1"/>
    <property type="molecule type" value="Genomic_DNA"/>
</dbReference>
<organism evidence="1 3">
    <name type="scientific">Labeo rohita</name>
    <name type="common">Indian major carp</name>
    <name type="synonym">Cyprinus rohita</name>
    <dbReference type="NCBI Taxonomy" id="84645"/>
    <lineage>
        <taxon>Eukaryota</taxon>
        <taxon>Metazoa</taxon>
        <taxon>Chordata</taxon>
        <taxon>Craniata</taxon>
        <taxon>Vertebrata</taxon>
        <taxon>Euteleostomi</taxon>
        <taxon>Actinopterygii</taxon>
        <taxon>Neopterygii</taxon>
        <taxon>Teleostei</taxon>
        <taxon>Ostariophysi</taxon>
        <taxon>Cypriniformes</taxon>
        <taxon>Cyprinidae</taxon>
        <taxon>Labeoninae</taxon>
        <taxon>Labeonini</taxon>
        <taxon>Labeo</taxon>
    </lineage>
</organism>
<dbReference type="Proteomes" id="UP000290572">
    <property type="component" value="Unassembled WGS sequence"/>
</dbReference>
<keyword evidence="3" id="KW-1185">Reference proteome</keyword>
<protein>
    <submittedName>
        <fullName evidence="1">Uncharacterized protein</fullName>
    </submittedName>
</protein>
<evidence type="ECO:0000313" key="3">
    <source>
        <dbReference type="Proteomes" id="UP000290572"/>
    </source>
</evidence>
<name>A0A498NIB5_LABRO</name>
<reference evidence="1 3" key="1">
    <citation type="submission" date="2018-03" db="EMBL/GenBank/DDBJ databases">
        <title>Draft genome sequence of Rohu Carp (Labeo rohita).</title>
        <authorList>
            <person name="Das P."/>
            <person name="Kushwaha B."/>
            <person name="Joshi C.G."/>
            <person name="Kumar D."/>
            <person name="Nagpure N.S."/>
            <person name="Sahoo L."/>
            <person name="Das S.P."/>
            <person name="Bit A."/>
            <person name="Patnaik S."/>
            <person name="Meher P.K."/>
            <person name="Jayasankar P."/>
            <person name="Koringa P.G."/>
            <person name="Patel N.V."/>
            <person name="Hinsu A.T."/>
            <person name="Kumar R."/>
            <person name="Pandey M."/>
            <person name="Agarwal S."/>
            <person name="Srivastava S."/>
            <person name="Singh M."/>
            <person name="Iquebal M.A."/>
            <person name="Jaiswal S."/>
            <person name="Angadi U.B."/>
            <person name="Kumar N."/>
            <person name="Raza M."/>
            <person name="Shah T.M."/>
            <person name="Rai A."/>
            <person name="Jena J.K."/>
        </authorList>
    </citation>
    <scope>NUCLEOTIDE SEQUENCE [LARGE SCALE GENOMIC DNA]</scope>
    <source>
        <strain evidence="1">DASCIFA01</strain>
        <tissue evidence="1">Testis</tissue>
    </source>
</reference>
<evidence type="ECO:0000313" key="1">
    <source>
        <dbReference type="EMBL" id="RXN31548.1"/>
    </source>
</evidence>
<comment type="caution">
    <text evidence="1">The sequence shown here is derived from an EMBL/GenBank/DDBJ whole genome shotgun (WGS) entry which is preliminary data.</text>
</comment>
<dbReference type="AlphaFoldDB" id="A0A498NIB5"/>
<dbReference type="EMBL" id="QBIY01011445">
    <property type="protein sequence ID" value="RXN31548.1"/>
    <property type="molecule type" value="Genomic_DNA"/>
</dbReference>
<gene>
    <name evidence="2" type="ORF">ROHU_001922</name>
    <name evidence="1" type="ORF">ROHU_016869</name>
</gene>